<dbReference type="InterPro" id="IPR055225">
    <property type="entry name" value="DNAJC11-like_beta-barrel"/>
</dbReference>
<feature type="transmembrane region" description="Helical" evidence="3">
    <location>
        <begin position="468"/>
        <end position="489"/>
    </location>
</feature>
<dbReference type="SUPFAM" id="SSF46565">
    <property type="entry name" value="Chaperone J-domain"/>
    <property type="match status" value="1"/>
</dbReference>
<dbReference type="EMBL" id="SEOQ01000566">
    <property type="protein sequence ID" value="TFY60377.1"/>
    <property type="molecule type" value="Genomic_DNA"/>
</dbReference>
<dbReference type="InterPro" id="IPR024586">
    <property type="entry name" value="DnaJ-like_C11_C"/>
</dbReference>
<keyword evidence="3" id="KW-0812">Transmembrane</keyword>
<dbReference type="GO" id="GO:0005739">
    <property type="term" value="C:mitochondrion"/>
    <property type="evidence" value="ECO:0007669"/>
    <property type="project" value="GOC"/>
</dbReference>
<evidence type="ECO:0000256" key="3">
    <source>
        <dbReference type="SAM" id="Phobius"/>
    </source>
</evidence>
<dbReference type="InterPro" id="IPR052243">
    <property type="entry name" value="Mito_inner_membrane_organizer"/>
</dbReference>
<evidence type="ECO:0000256" key="2">
    <source>
        <dbReference type="SAM" id="MobiDB-lite"/>
    </source>
</evidence>
<dbReference type="Pfam" id="PF22774">
    <property type="entry name" value="DNAJC11_beta-barrel"/>
    <property type="match status" value="1"/>
</dbReference>
<gene>
    <name evidence="5" type="ORF">EVG20_g7443</name>
</gene>
<dbReference type="GO" id="GO:0042407">
    <property type="term" value="P:cristae formation"/>
    <property type="evidence" value="ECO:0007669"/>
    <property type="project" value="TreeGrafter"/>
</dbReference>
<name>A0A4Y9YFN4_9AGAM</name>
<accession>A0A4Y9YFN4</accession>
<feature type="region of interest" description="Disordered" evidence="2">
    <location>
        <begin position="629"/>
        <end position="653"/>
    </location>
</feature>
<evidence type="ECO:0000313" key="6">
    <source>
        <dbReference type="Proteomes" id="UP000298327"/>
    </source>
</evidence>
<dbReference type="Pfam" id="PF11875">
    <property type="entry name" value="DnaJ-like_C11_C"/>
    <property type="match status" value="1"/>
</dbReference>
<keyword evidence="1" id="KW-0143">Chaperone</keyword>
<keyword evidence="3" id="KW-0472">Membrane</keyword>
<keyword evidence="6" id="KW-1185">Reference proteome</keyword>
<keyword evidence="3" id="KW-1133">Transmembrane helix</keyword>
<reference evidence="5 6" key="1">
    <citation type="submission" date="2019-02" db="EMBL/GenBank/DDBJ databases">
        <title>Genome sequencing of the rare red list fungi Dentipellis fragilis.</title>
        <authorList>
            <person name="Buettner E."/>
            <person name="Kellner H."/>
        </authorList>
    </citation>
    <scope>NUCLEOTIDE SEQUENCE [LARGE SCALE GENOMIC DNA]</scope>
    <source>
        <strain evidence="5 6">DSM 105465</strain>
    </source>
</reference>
<sequence length="734" mass="80214">MTSQEAGSSSSGTPFHEKDFLYSVLNLPRSASDNEIRERYRALSVLFHPDKHVGDPTRHDTATARFLEIQKAYEGTLPSCSLPFAPLTQGIVLLARSRPTSIIRPIPTTGIRHTWCAALIFRGGIVALILMSCREGFEGLSKPWPADLRAKSPEELRKILTYARRDLEATKIEEALRPRGIVTLGIDARSLFERDAAAGDDTWTEDLERRVREVNLTIFSVRHNIQKQVNEKTRVFVSSRVATMRTGASKAVAGNIVGTVRHSWSPRLDFEGTAALLSPRVVTLKSIYRNDEDALVVETTLSPTRPFPPPLTAVYSRRLFPNSLTEGTLIARTGPTPSVTAALTFTDPFDMTEEAGFKGPRNGRLGSLSGLGIGLRQSTFGVSLAGLQSAVYTEWSVAFAEIAAKAKVGASLGLLGLSWVLSGVWGDDERGVTTSVSVSASGVELKLDVNYLGQRIVVPIALGDDADAALGLVTAAVPTAAFVLAYQLILQPRRRRQRAEFFRTARSAFADERAEERRKGEETAALLREPAQRHMQAEKAREGLVIMEATYGPMDPDPEARDLMVDVTIPLQALVQHGQLYIPGHRSKVRAWSRAHARGCAGLLRSGAGLHEGAAGAIHVRRTRALRGNPGLHARGAAPVRPRRGGRGVDDKRRRGYCSVGRTGWGDRIGYYGSTRRAADAEFIIVGSKRWRGGRSEAGAWALAPVLFLVSTHEMKTRVDILALAERCMETQIL</sequence>
<comment type="caution">
    <text evidence="5">The sequence shown here is derived from an EMBL/GenBank/DDBJ whole genome shotgun (WGS) entry which is preliminary data.</text>
</comment>
<dbReference type="STRING" id="205917.A0A4Y9YFN4"/>
<evidence type="ECO:0000313" key="5">
    <source>
        <dbReference type="EMBL" id="TFY60377.1"/>
    </source>
</evidence>
<dbReference type="PANTHER" id="PTHR44157">
    <property type="entry name" value="DNAJ HOMOLOG SUBFAMILY C MEMBER 11"/>
    <property type="match status" value="1"/>
</dbReference>
<evidence type="ECO:0000256" key="1">
    <source>
        <dbReference type="ARBA" id="ARBA00023186"/>
    </source>
</evidence>
<dbReference type="InterPro" id="IPR001623">
    <property type="entry name" value="DnaJ_domain"/>
</dbReference>
<evidence type="ECO:0000259" key="4">
    <source>
        <dbReference type="PROSITE" id="PS50076"/>
    </source>
</evidence>
<dbReference type="PANTHER" id="PTHR44157:SF1">
    <property type="entry name" value="DNAJ HOMOLOG SUBFAMILY C MEMBER 11"/>
    <property type="match status" value="1"/>
</dbReference>
<dbReference type="InterPro" id="IPR036869">
    <property type="entry name" value="J_dom_sf"/>
</dbReference>
<dbReference type="PRINTS" id="PR00625">
    <property type="entry name" value="JDOMAIN"/>
</dbReference>
<organism evidence="5 6">
    <name type="scientific">Dentipellis fragilis</name>
    <dbReference type="NCBI Taxonomy" id="205917"/>
    <lineage>
        <taxon>Eukaryota</taxon>
        <taxon>Fungi</taxon>
        <taxon>Dikarya</taxon>
        <taxon>Basidiomycota</taxon>
        <taxon>Agaricomycotina</taxon>
        <taxon>Agaricomycetes</taxon>
        <taxon>Russulales</taxon>
        <taxon>Hericiaceae</taxon>
        <taxon>Dentipellis</taxon>
    </lineage>
</organism>
<dbReference type="SMART" id="SM00271">
    <property type="entry name" value="DnaJ"/>
    <property type="match status" value="1"/>
</dbReference>
<proteinExistence type="predicted"/>
<dbReference type="CDD" id="cd06257">
    <property type="entry name" value="DnaJ"/>
    <property type="match status" value="1"/>
</dbReference>
<dbReference type="OrthoDB" id="10250354at2759"/>
<dbReference type="Proteomes" id="UP000298327">
    <property type="component" value="Unassembled WGS sequence"/>
</dbReference>
<dbReference type="AlphaFoldDB" id="A0A4Y9YFN4"/>
<dbReference type="Gene3D" id="1.10.287.110">
    <property type="entry name" value="DnaJ domain"/>
    <property type="match status" value="1"/>
</dbReference>
<protein>
    <recommendedName>
        <fullName evidence="4">J domain-containing protein</fullName>
    </recommendedName>
</protein>
<feature type="domain" description="J" evidence="4">
    <location>
        <begin position="20"/>
        <end position="81"/>
    </location>
</feature>
<dbReference type="Pfam" id="PF00226">
    <property type="entry name" value="DnaJ"/>
    <property type="match status" value="1"/>
</dbReference>
<dbReference type="PROSITE" id="PS50076">
    <property type="entry name" value="DNAJ_2"/>
    <property type="match status" value="1"/>
</dbReference>